<dbReference type="Proteomes" id="UP000244496">
    <property type="component" value="Chromosome"/>
</dbReference>
<feature type="region of interest" description="Disordered" evidence="1">
    <location>
        <begin position="1"/>
        <end position="32"/>
    </location>
</feature>
<dbReference type="EMBL" id="CP028918">
    <property type="protein sequence ID" value="AWB50453.1"/>
    <property type="molecule type" value="Genomic_DNA"/>
</dbReference>
<evidence type="ECO:0000256" key="1">
    <source>
        <dbReference type="SAM" id="MobiDB-lite"/>
    </source>
</evidence>
<accession>A0A2S0URM7</accession>
<dbReference type="OrthoDB" id="9809788at2"/>
<feature type="compositionally biased region" description="Pro residues" evidence="1">
    <location>
        <begin position="1"/>
        <end position="10"/>
    </location>
</feature>
<feature type="domain" description="Extensin-like C-terminal" evidence="2">
    <location>
        <begin position="137"/>
        <end position="284"/>
    </location>
</feature>
<organism evidence="3 4">
    <name type="scientific">Paragemmobacter aquarius</name>
    <dbReference type="NCBI Taxonomy" id="2169400"/>
    <lineage>
        <taxon>Bacteria</taxon>
        <taxon>Pseudomonadati</taxon>
        <taxon>Pseudomonadota</taxon>
        <taxon>Alphaproteobacteria</taxon>
        <taxon>Rhodobacterales</taxon>
        <taxon>Paracoccaceae</taxon>
        <taxon>Paragemmobacter</taxon>
    </lineage>
</organism>
<dbReference type="Pfam" id="PF06904">
    <property type="entry name" value="Extensin-like_C"/>
    <property type="match status" value="1"/>
</dbReference>
<evidence type="ECO:0000259" key="2">
    <source>
        <dbReference type="Pfam" id="PF06904"/>
    </source>
</evidence>
<sequence length="284" mass="30182">MTTSPRPLPRPVEVAAATAPRPKPRPPVTELPQAVPPEALAQLPPSLAAPVVRPMPRPAALAAPVPALLAVTVAKALPGMIRPMPRPATLLASAPVKPEKGGLGGLFGNRKPRKPVATDGFVCGDPDIRGDELAPVTSKVKGCGIDEPVRITSIDGIRLRGTATINCETASALKTWIEKGMRPAMSKEVVELQIAGSYVCRPRNNVRGNKISEHGRGKAVDIAAFVFSDGSEWSVSRDYNRQMRKAHKAACGIFGTTLGPGSDGYHEDHLHFDTASYRSGPYCR</sequence>
<evidence type="ECO:0000313" key="4">
    <source>
        <dbReference type="Proteomes" id="UP000244496"/>
    </source>
</evidence>
<protein>
    <submittedName>
        <fullName evidence="3">Extensin family protein</fullName>
    </submittedName>
</protein>
<evidence type="ECO:0000313" key="3">
    <source>
        <dbReference type="EMBL" id="AWB50453.1"/>
    </source>
</evidence>
<keyword evidence="4" id="KW-1185">Reference proteome</keyword>
<dbReference type="InterPro" id="IPR009683">
    <property type="entry name" value="Extensin-like_C"/>
</dbReference>
<dbReference type="KEGG" id="geh:HYN69_16035"/>
<reference evidence="3 4" key="1">
    <citation type="submission" date="2018-04" db="EMBL/GenBank/DDBJ databases">
        <title>Genome sequencing of Gemmobacter.</title>
        <authorList>
            <person name="Yi H."/>
            <person name="Baek M.-G."/>
        </authorList>
    </citation>
    <scope>NUCLEOTIDE SEQUENCE [LARGE SCALE GENOMIC DNA]</scope>
    <source>
        <strain evidence="3 4">HYN0069</strain>
    </source>
</reference>
<name>A0A2S0URM7_9RHOB</name>
<gene>
    <name evidence="3" type="ORF">HYN69_16035</name>
</gene>
<proteinExistence type="predicted"/>
<dbReference type="InterPro" id="IPR009045">
    <property type="entry name" value="Zn_M74/Hedgehog-like"/>
</dbReference>
<dbReference type="SUPFAM" id="SSF55166">
    <property type="entry name" value="Hedgehog/DD-peptidase"/>
    <property type="match status" value="1"/>
</dbReference>
<dbReference type="AlphaFoldDB" id="A0A2S0URM7"/>